<gene>
    <name evidence="2" type="ORF">CU669_09000</name>
</gene>
<evidence type="ECO:0000256" key="1">
    <source>
        <dbReference type="SAM" id="MobiDB-lite"/>
    </source>
</evidence>
<dbReference type="AlphaFoldDB" id="A0A364NYU4"/>
<dbReference type="EMBL" id="PGTO01000005">
    <property type="protein sequence ID" value="RAU22254.1"/>
    <property type="molecule type" value="Genomic_DNA"/>
</dbReference>
<accession>A0A364NYU4</accession>
<organism evidence="2 3">
    <name type="scientific">Paramagnetospirillum kuznetsovii</name>
    <dbReference type="NCBI Taxonomy" id="2053833"/>
    <lineage>
        <taxon>Bacteria</taxon>
        <taxon>Pseudomonadati</taxon>
        <taxon>Pseudomonadota</taxon>
        <taxon>Alphaproteobacteria</taxon>
        <taxon>Rhodospirillales</taxon>
        <taxon>Magnetospirillaceae</taxon>
        <taxon>Paramagnetospirillum</taxon>
    </lineage>
</organism>
<evidence type="ECO:0000313" key="2">
    <source>
        <dbReference type="EMBL" id="RAU22254.1"/>
    </source>
</evidence>
<comment type="caution">
    <text evidence="2">The sequence shown here is derived from an EMBL/GenBank/DDBJ whole genome shotgun (WGS) entry which is preliminary data.</text>
</comment>
<evidence type="ECO:0000313" key="3">
    <source>
        <dbReference type="Proteomes" id="UP000251075"/>
    </source>
</evidence>
<keyword evidence="3" id="KW-1185">Reference proteome</keyword>
<dbReference type="Proteomes" id="UP000251075">
    <property type="component" value="Unassembled WGS sequence"/>
</dbReference>
<name>A0A364NYU4_9PROT</name>
<proteinExistence type="predicted"/>
<feature type="region of interest" description="Disordered" evidence="1">
    <location>
        <begin position="79"/>
        <end position="98"/>
    </location>
</feature>
<reference evidence="2 3" key="1">
    <citation type="submission" date="2017-11" db="EMBL/GenBank/DDBJ databases">
        <title>Draft genome sequence of magnetotactic bacterium Magnetospirillum kuznetsovii LBB-42.</title>
        <authorList>
            <person name="Grouzdev D.S."/>
            <person name="Rysina M.S."/>
            <person name="Baslerov R.V."/>
            <person name="Koziaeva V."/>
        </authorList>
    </citation>
    <scope>NUCLEOTIDE SEQUENCE [LARGE SCALE GENOMIC DNA]</scope>
    <source>
        <strain evidence="2 3">LBB-42</strain>
    </source>
</reference>
<protein>
    <submittedName>
        <fullName evidence="2">Uncharacterized protein</fullName>
    </submittedName>
</protein>
<sequence length="98" mass="11486">MKILFRSAGPWAGATAVATGEHELMIAALEHMQRLDDVEDRSERYRARASFAHDLKRFIERIDIKAPCVKYDARRDLRPLRPRPSRCRRRPTRDIKIS</sequence>
<feature type="compositionally biased region" description="Basic residues" evidence="1">
    <location>
        <begin position="80"/>
        <end position="91"/>
    </location>
</feature>